<keyword evidence="2" id="KW-1185">Reference proteome</keyword>
<name>A0A7G8LIH5_9CAUD</name>
<evidence type="ECO:0000313" key="1">
    <source>
        <dbReference type="EMBL" id="QNJ57047.1"/>
    </source>
</evidence>
<sequence>MKTVDPTEDNIQDIRDTLERLDDCDHGQTPLVMFLHHMLEALEAGKSVTLCATSSTERIPNPLP</sequence>
<evidence type="ECO:0000313" key="2">
    <source>
        <dbReference type="Proteomes" id="UP000515957"/>
    </source>
</evidence>
<accession>A0A7G8LIH5</accession>
<dbReference type="GeneID" id="70080653"/>
<protein>
    <submittedName>
        <fullName evidence="1">Uncharacterized protein</fullName>
    </submittedName>
</protein>
<dbReference type="RefSeq" id="YP_010246116.1">
    <property type="nucleotide sequence ID" value="NC_060133.1"/>
</dbReference>
<dbReference type="EMBL" id="MT658805">
    <property type="protein sequence ID" value="QNJ57047.1"/>
    <property type="molecule type" value="Genomic_DNA"/>
</dbReference>
<dbReference type="KEGG" id="vg:70080653"/>
<dbReference type="Proteomes" id="UP000515957">
    <property type="component" value="Segment"/>
</dbReference>
<reference evidence="1 2" key="1">
    <citation type="submission" date="2020-06" db="EMBL/GenBank/DDBJ databases">
        <authorList>
            <person name="Herren C.D."/>
            <person name="Smith Caldas M."/>
            <person name="Brooke G.M."/>
            <person name="Cabrera L.J."/>
            <person name="Caudill C.B."/>
            <person name="Ewell K.O."/>
            <person name="Haas C.L."/>
            <person name="Shapland G.L."/>
            <person name="Sitek C.J."/>
            <person name="Thompson J.S."/>
            <person name="Pollenz R.S."/>
            <person name="Garlena R.A."/>
            <person name="Russell D.A."/>
            <person name="Pope W.H."/>
            <person name="Jacobs-Sera D."/>
            <person name="Hatfull G.F."/>
        </authorList>
    </citation>
    <scope>NUCLEOTIDE SEQUENCE [LARGE SCALE GENOMIC DNA]</scope>
</reference>
<organism evidence="1 2">
    <name type="scientific">Gordonia phage Rabbitrun</name>
    <dbReference type="NCBI Taxonomy" id="2762280"/>
    <lineage>
        <taxon>Viruses</taxon>
        <taxon>Duplodnaviria</taxon>
        <taxon>Heunggongvirae</taxon>
        <taxon>Uroviricota</taxon>
        <taxon>Caudoviricetes</taxon>
        <taxon>Deeyouvirinae</taxon>
        <taxon>Nevillevirus</taxon>
        <taxon>Nevillevirus rabbitrun</taxon>
    </lineage>
</organism>
<proteinExistence type="predicted"/>
<gene>
    <name evidence="1" type="primary">3</name>
    <name evidence="1" type="ORF">SEA_RABBITRUN_3</name>
</gene>